<dbReference type="Proteomes" id="UP000605846">
    <property type="component" value="Unassembled WGS sequence"/>
</dbReference>
<protein>
    <submittedName>
        <fullName evidence="4">ERAD-associated protein</fullName>
    </submittedName>
</protein>
<feature type="compositionally biased region" description="Basic and acidic residues" evidence="2">
    <location>
        <begin position="761"/>
        <end position="773"/>
    </location>
</feature>
<evidence type="ECO:0000313" key="5">
    <source>
        <dbReference type="Proteomes" id="UP000605846"/>
    </source>
</evidence>
<accession>A0A8H7BZ14</accession>
<dbReference type="PANTHER" id="PTHR11102:SF147">
    <property type="entry name" value="SEL1L ADAPTOR SUBUNIT OF ERAD E3 UBIQUITIN LIGASE"/>
    <property type="match status" value="1"/>
</dbReference>
<dbReference type="SMART" id="SM00671">
    <property type="entry name" value="SEL1"/>
    <property type="match status" value="11"/>
</dbReference>
<gene>
    <name evidence="4" type="primary">HRD3_1</name>
    <name evidence="4" type="ORF">EC973_007082</name>
</gene>
<evidence type="ECO:0000256" key="2">
    <source>
        <dbReference type="SAM" id="MobiDB-lite"/>
    </source>
</evidence>
<feature type="transmembrane region" description="Helical" evidence="3">
    <location>
        <begin position="727"/>
        <end position="746"/>
    </location>
</feature>
<name>A0A8H7BZ14_9FUNG</name>
<reference evidence="4" key="1">
    <citation type="submission" date="2020-01" db="EMBL/GenBank/DDBJ databases">
        <title>Genome Sequencing of Three Apophysomyces-Like Fungal Strains Confirms a Novel Fungal Genus in the Mucoromycota with divergent Burkholderia-like Endosymbiotic Bacteria.</title>
        <authorList>
            <person name="Stajich J.E."/>
            <person name="Macias A.M."/>
            <person name="Carter-House D."/>
            <person name="Lovett B."/>
            <person name="Kasson L.R."/>
            <person name="Berry K."/>
            <person name="Grigoriev I."/>
            <person name="Chang Y."/>
            <person name="Spatafora J."/>
            <person name="Kasson M.T."/>
        </authorList>
    </citation>
    <scope>NUCLEOTIDE SEQUENCE</scope>
    <source>
        <strain evidence="4">NRRL A-21654</strain>
    </source>
</reference>
<dbReference type="Pfam" id="PF08238">
    <property type="entry name" value="Sel1"/>
    <property type="match status" value="11"/>
</dbReference>
<dbReference type="OrthoDB" id="27934at2759"/>
<sequence>MKEASGNGFSLENDATFDPKEKGQLFYNNAIKHLEIIENTSLTHAFRDKEPGRQSNALLGKLTKHLTEFWRAPAEQTTKAPNPRLNEIKNLLEKAANYGNNDALLVLAEMNFFAKYTHPRNYTAAFDYYQRLASTGNATAQQMIGFMFSTGIGNVVERDQGKALLYHTFAAHGGDTAAEMTLGYRYLLGIGTEKRCDDAVYYYERVAEKVINHYLSGPPGGRSPPLSKIRLSDEEGGVYGYGASVMTDRYHRHGSGSDKSVSMDEILQYLQYLAQTKSDMEAQVKLGQLYYQGTRSIPRNFQNAFHYFRQVADKIPGRKIPEAFIKSKQGEWAGQAAGTLGRMYWRGEGVEPNVNEAHRWFEVGSELGNPVALNGLGMMYLDGIVVPKNRDKAIEYFKLAASRENADAQVNLAIEYVNQPTKLPMAIQLFRIAAEAKHLLAYWYLAQLNIQGTGLKASCPMAVAFYKSIAEHGDWLYPTVEIAYDAHMKGDRENALLYYMLSAERGYEVAQANVAYLLDTGRDLDVEESALIYWSRSANQNNVDSRVKMGDYYYRGIGTSVNYEKAAACYRIAAEIDFSPLAMWNLGWMYENGIGVSKDLHLAKRAYDSALNANPDAYLPVKLSLVKLKFKEYWEWLIGTRQYPREEDRTLLEDESSPLRNDKETQRRKELDGYDGDRRWDIGAEEELRQTYNNHLRQLKRDESENYGENGYDHDDLDGEYSEEDELIESLMILVLCILVGWLVYVRQFRFGGRTNNGNPGREHEGTGEQGRS</sequence>
<comment type="similarity">
    <text evidence="1">Belongs to the sel-1 family.</text>
</comment>
<dbReference type="GO" id="GO:0005789">
    <property type="term" value="C:endoplasmic reticulum membrane"/>
    <property type="evidence" value="ECO:0007669"/>
    <property type="project" value="TreeGrafter"/>
</dbReference>
<feature type="region of interest" description="Disordered" evidence="2">
    <location>
        <begin position="649"/>
        <end position="670"/>
    </location>
</feature>
<evidence type="ECO:0000313" key="4">
    <source>
        <dbReference type="EMBL" id="KAF7731977.1"/>
    </source>
</evidence>
<proteinExistence type="inferred from homology"/>
<dbReference type="PANTHER" id="PTHR11102">
    <property type="entry name" value="SEL-1-LIKE PROTEIN"/>
    <property type="match status" value="1"/>
</dbReference>
<feature type="region of interest" description="Disordered" evidence="2">
    <location>
        <begin position="697"/>
        <end position="718"/>
    </location>
</feature>
<feature type="compositionally biased region" description="Basic and acidic residues" evidence="2">
    <location>
        <begin position="660"/>
        <end position="670"/>
    </location>
</feature>
<dbReference type="GO" id="GO:0036503">
    <property type="term" value="P:ERAD pathway"/>
    <property type="evidence" value="ECO:0007669"/>
    <property type="project" value="TreeGrafter"/>
</dbReference>
<dbReference type="InterPro" id="IPR006597">
    <property type="entry name" value="Sel1-like"/>
</dbReference>
<evidence type="ECO:0000256" key="1">
    <source>
        <dbReference type="ARBA" id="ARBA00038101"/>
    </source>
</evidence>
<dbReference type="InterPro" id="IPR011990">
    <property type="entry name" value="TPR-like_helical_dom_sf"/>
</dbReference>
<dbReference type="SUPFAM" id="SSF81901">
    <property type="entry name" value="HCP-like"/>
    <property type="match status" value="3"/>
</dbReference>
<evidence type="ECO:0000256" key="3">
    <source>
        <dbReference type="SAM" id="Phobius"/>
    </source>
</evidence>
<keyword evidence="3" id="KW-0812">Transmembrane</keyword>
<organism evidence="4 5">
    <name type="scientific">Apophysomyces ossiformis</name>
    <dbReference type="NCBI Taxonomy" id="679940"/>
    <lineage>
        <taxon>Eukaryota</taxon>
        <taxon>Fungi</taxon>
        <taxon>Fungi incertae sedis</taxon>
        <taxon>Mucoromycota</taxon>
        <taxon>Mucoromycotina</taxon>
        <taxon>Mucoromycetes</taxon>
        <taxon>Mucorales</taxon>
        <taxon>Mucorineae</taxon>
        <taxon>Mucoraceae</taxon>
        <taxon>Apophysomyces</taxon>
    </lineage>
</organism>
<dbReference type="InterPro" id="IPR050767">
    <property type="entry name" value="Sel1_AlgK"/>
</dbReference>
<feature type="region of interest" description="Disordered" evidence="2">
    <location>
        <begin position="754"/>
        <end position="773"/>
    </location>
</feature>
<comment type="caution">
    <text evidence="4">The sequence shown here is derived from an EMBL/GenBank/DDBJ whole genome shotgun (WGS) entry which is preliminary data.</text>
</comment>
<keyword evidence="3" id="KW-1133">Transmembrane helix</keyword>
<keyword evidence="3" id="KW-0472">Membrane</keyword>
<keyword evidence="5" id="KW-1185">Reference proteome</keyword>
<dbReference type="Gene3D" id="1.25.40.10">
    <property type="entry name" value="Tetratricopeptide repeat domain"/>
    <property type="match status" value="3"/>
</dbReference>
<dbReference type="AlphaFoldDB" id="A0A8H7BZ14"/>
<dbReference type="EMBL" id="JABAYA010000005">
    <property type="protein sequence ID" value="KAF7731977.1"/>
    <property type="molecule type" value="Genomic_DNA"/>
</dbReference>